<feature type="transmembrane region" description="Helical" evidence="5">
    <location>
        <begin position="52"/>
        <end position="71"/>
    </location>
</feature>
<dbReference type="InterPro" id="IPR010658">
    <property type="entry name" value="Nodulin-like"/>
</dbReference>
<dbReference type="RefSeq" id="XP_001645678.1">
    <property type="nucleotide sequence ID" value="XM_001645628.1"/>
</dbReference>
<reference evidence="7 8" key="1">
    <citation type="journal article" date="2007" name="Proc. Natl. Acad. Sci. U.S.A.">
        <title>Independent sorting-out of thousands of duplicated gene pairs in two yeast species descended from a whole-genome duplication.</title>
        <authorList>
            <person name="Scannell D.R."/>
            <person name="Frank A.C."/>
            <person name="Conant G.C."/>
            <person name="Byrne K.P."/>
            <person name="Woolfit M."/>
            <person name="Wolfe K.H."/>
        </authorList>
    </citation>
    <scope>NUCLEOTIDE SEQUENCE [LARGE SCALE GENOMIC DNA]</scope>
    <source>
        <strain evidence="8">ATCC 22028 / DSM 70294 / BCRC 21397 / CBS 2163 / NBRC 10782 / NRRL Y-8283 / UCD 57-17</strain>
    </source>
</reference>
<feature type="transmembrane region" description="Helical" evidence="5">
    <location>
        <begin position="146"/>
        <end position="165"/>
    </location>
</feature>
<protein>
    <recommendedName>
        <fullName evidence="6">Nodulin-like domain-containing protein</fullName>
    </recommendedName>
</protein>
<dbReference type="OMA" id="WGLICTG"/>
<feature type="transmembrane region" description="Helical" evidence="5">
    <location>
        <begin position="464"/>
        <end position="484"/>
    </location>
</feature>
<dbReference type="HOGENOM" id="CLU_012596_0_1_1"/>
<evidence type="ECO:0000313" key="8">
    <source>
        <dbReference type="Proteomes" id="UP000000267"/>
    </source>
</evidence>
<feature type="transmembrane region" description="Helical" evidence="5">
    <location>
        <begin position="515"/>
        <end position="531"/>
    </location>
</feature>
<feature type="transmembrane region" description="Helical" evidence="5">
    <location>
        <begin position="354"/>
        <end position="376"/>
    </location>
</feature>
<dbReference type="eggNOG" id="ENOG502QQN9">
    <property type="taxonomic scope" value="Eukaryota"/>
</dbReference>
<dbReference type="FunCoup" id="A7TIM8">
    <property type="interactions" value="106"/>
</dbReference>
<dbReference type="GO" id="GO:0000329">
    <property type="term" value="C:fungal-type vacuole membrane"/>
    <property type="evidence" value="ECO:0007669"/>
    <property type="project" value="TreeGrafter"/>
</dbReference>
<dbReference type="InterPro" id="IPR036259">
    <property type="entry name" value="MFS_trans_sf"/>
</dbReference>
<accession>A7TIM8</accession>
<feature type="domain" description="Nodulin-like" evidence="6">
    <location>
        <begin position="16"/>
        <end position="201"/>
    </location>
</feature>
<dbReference type="EMBL" id="DS480397">
    <property type="protein sequence ID" value="EDO17820.1"/>
    <property type="molecule type" value="Genomic_DNA"/>
</dbReference>
<dbReference type="PANTHER" id="PTHR21576:SF166">
    <property type="entry name" value="ADR278WP"/>
    <property type="match status" value="1"/>
</dbReference>
<feature type="transmembrane region" description="Helical" evidence="5">
    <location>
        <begin position="427"/>
        <end position="452"/>
    </location>
</feature>
<gene>
    <name evidence="7" type="ORF">Kpol_1043p10</name>
</gene>
<feature type="transmembrane region" description="Helical" evidence="5">
    <location>
        <begin position="12"/>
        <end position="32"/>
    </location>
</feature>
<evidence type="ECO:0000256" key="3">
    <source>
        <dbReference type="ARBA" id="ARBA00022989"/>
    </source>
</evidence>
<evidence type="ECO:0000259" key="6">
    <source>
        <dbReference type="Pfam" id="PF06813"/>
    </source>
</evidence>
<feature type="transmembrane region" description="Helical" evidence="5">
    <location>
        <begin position="309"/>
        <end position="334"/>
    </location>
</feature>
<sequence length="540" mass="59222">MLVNSKLFKSRLFRAFVGSNVVALGSGTPYLYSYYAPQLLERCNLPISKSSQLALSLNIGSSLLGLFAGIIVDKNPRLACLTGSMFTFLGYFFIDYCYTYQISNILLLSIALTFIGFGSVCGYFAAVKCCTTNFPKYRGTAGAFPVSLYALSGTFFAFLCSKFFGSNMDNVFKFLVIICPLMSFVGFLTLTLVPMPSNFPKTIPNNITEDSIFQPQPSSYELNSIPGTPVLNPTNSTLDDSIDNYANPSTPLHLKSNNISAISTPRLIMPNDDFKAKSLDGPYGNYIESEESKVSGSANVLKTIRKPRFLYHFVILATLQGIGQMYIYSVGFIVKNNLTDDALSSGNYNPDKIQSLQVSILSLMSFTGRLLSGPISDFLVRRIKSQRLWNIVLSSFIMAVAAMKLISHKPKSFGEMDSYSEEIQSSISNISFCSVLFGFSFGVMFGAFPSIIAEAFGSEGFSTIWGVSTSGGIFTVKIFSSLLADELAKNTGIDEQTCTKGSDCYSHTFTIVERSSLFVGILSLLLIYSGYRKLKRSTRG</sequence>
<keyword evidence="8" id="KW-1185">Reference proteome</keyword>
<dbReference type="PANTHER" id="PTHR21576">
    <property type="entry name" value="UNCHARACTERIZED NODULIN-LIKE PROTEIN"/>
    <property type="match status" value="1"/>
</dbReference>
<name>A7TIM8_VANPO</name>
<evidence type="ECO:0000256" key="1">
    <source>
        <dbReference type="ARBA" id="ARBA00004141"/>
    </source>
</evidence>
<evidence type="ECO:0000256" key="4">
    <source>
        <dbReference type="ARBA" id="ARBA00023136"/>
    </source>
</evidence>
<feature type="transmembrane region" description="Helical" evidence="5">
    <location>
        <begin position="78"/>
        <end position="94"/>
    </location>
</feature>
<dbReference type="SUPFAM" id="SSF103473">
    <property type="entry name" value="MFS general substrate transporter"/>
    <property type="match status" value="1"/>
</dbReference>
<dbReference type="PhylomeDB" id="A7TIM8"/>
<feature type="transmembrane region" description="Helical" evidence="5">
    <location>
        <begin position="106"/>
        <end position="126"/>
    </location>
</feature>
<comment type="subcellular location">
    <subcellularLocation>
        <location evidence="1">Membrane</location>
        <topology evidence="1">Multi-pass membrane protein</topology>
    </subcellularLocation>
</comment>
<evidence type="ECO:0000256" key="5">
    <source>
        <dbReference type="SAM" id="Phobius"/>
    </source>
</evidence>
<dbReference type="Pfam" id="PF06813">
    <property type="entry name" value="Nodulin-like"/>
    <property type="match status" value="1"/>
</dbReference>
<dbReference type="InParanoid" id="A7TIM8"/>
<keyword evidence="4 5" id="KW-0472">Membrane</keyword>
<feature type="transmembrane region" description="Helical" evidence="5">
    <location>
        <begin position="171"/>
        <end position="193"/>
    </location>
</feature>
<evidence type="ECO:0000256" key="2">
    <source>
        <dbReference type="ARBA" id="ARBA00022692"/>
    </source>
</evidence>
<keyword evidence="2 5" id="KW-0812">Transmembrane</keyword>
<organism evidence="8">
    <name type="scientific">Vanderwaltozyma polyspora (strain ATCC 22028 / DSM 70294 / BCRC 21397 / CBS 2163 / NBRC 10782 / NRRL Y-8283 / UCD 57-17)</name>
    <name type="common">Kluyveromyces polysporus</name>
    <dbReference type="NCBI Taxonomy" id="436907"/>
    <lineage>
        <taxon>Eukaryota</taxon>
        <taxon>Fungi</taxon>
        <taxon>Dikarya</taxon>
        <taxon>Ascomycota</taxon>
        <taxon>Saccharomycotina</taxon>
        <taxon>Saccharomycetes</taxon>
        <taxon>Saccharomycetales</taxon>
        <taxon>Saccharomycetaceae</taxon>
        <taxon>Vanderwaltozyma</taxon>
    </lineage>
</organism>
<dbReference type="AlphaFoldDB" id="A7TIM8"/>
<keyword evidence="3 5" id="KW-1133">Transmembrane helix</keyword>
<proteinExistence type="predicted"/>
<dbReference type="GeneID" id="5546066"/>
<dbReference type="Proteomes" id="UP000000267">
    <property type="component" value="Unassembled WGS sequence"/>
</dbReference>
<evidence type="ECO:0000313" key="7">
    <source>
        <dbReference type="EMBL" id="EDO17820.1"/>
    </source>
</evidence>
<dbReference type="Gene3D" id="1.20.1250.20">
    <property type="entry name" value="MFS general substrate transporter like domains"/>
    <property type="match status" value="2"/>
</dbReference>
<feature type="transmembrane region" description="Helical" evidence="5">
    <location>
        <begin position="388"/>
        <end position="407"/>
    </location>
</feature>
<dbReference type="OrthoDB" id="410267at2759"/>
<dbReference type="KEGG" id="vpo:Kpol_1043p10"/>